<gene>
    <name evidence="10" type="ORF">GCM10009535_28560</name>
</gene>
<dbReference type="Pfam" id="PF03600">
    <property type="entry name" value="CitMHS"/>
    <property type="match status" value="1"/>
</dbReference>
<evidence type="ECO:0000256" key="1">
    <source>
        <dbReference type="ARBA" id="ARBA00004651"/>
    </source>
</evidence>
<dbReference type="EMBL" id="BAAAGU010000026">
    <property type="protein sequence ID" value="GAA0648963.1"/>
    <property type="molecule type" value="Genomic_DNA"/>
</dbReference>
<comment type="caution">
    <text evidence="10">The sequence shown here is derived from an EMBL/GenBank/DDBJ whole genome shotgun (WGS) entry which is preliminary data.</text>
</comment>
<keyword evidence="11" id="KW-1185">Reference proteome</keyword>
<dbReference type="Proteomes" id="UP001500724">
    <property type="component" value="Unassembled WGS sequence"/>
</dbReference>
<feature type="transmembrane region" description="Helical" evidence="8">
    <location>
        <begin position="179"/>
        <end position="202"/>
    </location>
</feature>
<evidence type="ECO:0000256" key="6">
    <source>
        <dbReference type="ARBA" id="ARBA00022989"/>
    </source>
</evidence>
<keyword evidence="3" id="KW-0813">Transport</keyword>
<evidence type="ECO:0000256" key="3">
    <source>
        <dbReference type="ARBA" id="ARBA00022448"/>
    </source>
</evidence>
<protein>
    <submittedName>
        <fullName evidence="10">ArsB/NhaD family transporter</fullName>
    </submittedName>
</protein>
<dbReference type="InterPro" id="IPR004680">
    <property type="entry name" value="Cit_transptr-like_dom"/>
</dbReference>
<keyword evidence="7 8" id="KW-0472">Membrane</keyword>
<dbReference type="PANTHER" id="PTHR43568">
    <property type="entry name" value="P PROTEIN"/>
    <property type="match status" value="1"/>
</dbReference>
<name>A0ABN1HHS9_9ACTN</name>
<evidence type="ECO:0000256" key="4">
    <source>
        <dbReference type="ARBA" id="ARBA00022475"/>
    </source>
</evidence>
<reference evidence="10 11" key="1">
    <citation type="journal article" date="2019" name="Int. J. Syst. Evol. Microbiol.">
        <title>The Global Catalogue of Microorganisms (GCM) 10K type strain sequencing project: providing services to taxonomists for standard genome sequencing and annotation.</title>
        <authorList>
            <consortium name="The Broad Institute Genomics Platform"/>
            <consortium name="The Broad Institute Genome Sequencing Center for Infectious Disease"/>
            <person name="Wu L."/>
            <person name="Ma J."/>
        </authorList>
    </citation>
    <scope>NUCLEOTIDE SEQUENCE [LARGE SCALE GENOMIC DNA]</scope>
    <source>
        <strain evidence="10 11">JCM 10367</strain>
    </source>
</reference>
<feature type="transmembrane region" description="Helical" evidence="8">
    <location>
        <begin position="58"/>
        <end position="77"/>
    </location>
</feature>
<proteinExistence type="inferred from homology"/>
<keyword evidence="4" id="KW-1003">Cell membrane</keyword>
<dbReference type="PANTHER" id="PTHR43568:SF1">
    <property type="entry name" value="P PROTEIN"/>
    <property type="match status" value="1"/>
</dbReference>
<evidence type="ECO:0000256" key="7">
    <source>
        <dbReference type="ARBA" id="ARBA00023136"/>
    </source>
</evidence>
<feature type="domain" description="Citrate transporter-like" evidence="9">
    <location>
        <begin position="19"/>
        <end position="374"/>
    </location>
</feature>
<feature type="transmembrane region" description="Helical" evidence="8">
    <location>
        <begin position="408"/>
        <end position="429"/>
    </location>
</feature>
<comment type="similarity">
    <text evidence="2">Belongs to the CitM (TC 2.A.11) transporter family.</text>
</comment>
<keyword evidence="5 8" id="KW-0812">Transmembrane</keyword>
<dbReference type="CDD" id="cd01116">
    <property type="entry name" value="P_permease"/>
    <property type="match status" value="1"/>
</dbReference>
<feature type="transmembrane region" description="Helical" evidence="8">
    <location>
        <begin position="98"/>
        <end position="116"/>
    </location>
</feature>
<evidence type="ECO:0000259" key="9">
    <source>
        <dbReference type="Pfam" id="PF03600"/>
    </source>
</evidence>
<sequence>MDAVDVTTWLAVAVFVAVYVLIATEWVHRVAAALGGAVVMLLIGATDPEHAFFSEHAGIDWNVIFLLLGMMLIVAVLQRTGVFEFIAVWAARRARGRPYRLMVLLTVATGFLSAWLDNVTTVLLIAPVTILVCRRLGLPVVPYLIAEVMACNIGGAATLIGDPPNIMIGSRANLSFNDFLVHMTPIVVVLMIVFVLMSRVMFRKAFRHDPERAASIMEMNPRDQIKDGRLLLVSGVVITAVMVCFVLHTWLHLEPSVVAISGGLLLLGVSRLRPHDVAKDVEWETLAFFAGLFVMVGALVQTGVIGELGEAAAEATRGNLAATTMALVFGSVVPSAVIDNIPFVASVSPIVAEIVEASGGAGEAGVLWWAFALGADLAGNATIIASSSNVVVIGIAEREGHHISFWQFSRYGLIVTAVTVTVAALYLWLRYFALA</sequence>
<evidence type="ECO:0000313" key="11">
    <source>
        <dbReference type="Proteomes" id="UP001500724"/>
    </source>
</evidence>
<keyword evidence="6 8" id="KW-1133">Transmembrane helix</keyword>
<feature type="transmembrane region" description="Helical" evidence="8">
    <location>
        <begin position="6"/>
        <end position="23"/>
    </location>
</feature>
<dbReference type="PRINTS" id="PR00758">
    <property type="entry name" value="ARSENICPUMP"/>
</dbReference>
<dbReference type="InterPro" id="IPR051475">
    <property type="entry name" value="Diverse_Ion_Transporter"/>
</dbReference>
<organism evidence="10 11">
    <name type="scientific">Streptomyces thermocarboxydovorans</name>
    <dbReference type="NCBI Taxonomy" id="59298"/>
    <lineage>
        <taxon>Bacteria</taxon>
        <taxon>Bacillati</taxon>
        <taxon>Actinomycetota</taxon>
        <taxon>Actinomycetes</taxon>
        <taxon>Kitasatosporales</taxon>
        <taxon>Streptomycetaceae</taxon>
        <taxon>Streptomyces</taxon>
    </lineage>
</organism>
<feature type="transmembrane region" description="Helical" evidence="8">
    <location>
        <begin position="30"/>
        <end position="46"/>
    </location>
</feature>
<evidence type="ECO:0000256" key="5">
    <source>
        <dbReference type="ARBA" id="ARBA00022692"/>
    </source>
</evidence>
<feature type="transmembrane region" description="Helical" evidence="8">
    <location>
        <begin position="318"/>
        <end position="338"/>
    </location>
</feature>
<feature type="transmembrane region" description="Helical" evidence="8">
    <location>
        <begin position="286"/>
        <end position="306"/>
    </location>
</feature>
<evidence type="ECO:0000256" key="2">
    <source>
        <dbReference type="ARBA" id="ARBA00009843"/>
    </source>
</evidence>
<accession>A0ABN1HHS9</accession>
<comment type="subcellular location">
    <subcellularLocation>
        <location evidence="1">Cell membrane</location>
        <topology evidence="1">Multi-pass membrane protein</topology>
    </subcellularLocation>
</comment>
<feature type="transmembrane region" description="Helical" evidence="8">
    <location>
        <begin position="230"/>
        <end position="251"/>
    </location>
</feature>
<evidence type="ECO:0000256" key="8">
    <source>
        <dbReference type="SAM" id="Phobius"/>
    </source>
</evidence>
<dbReference type="InterPro" id="IPR000802">
    <property type="entry name" value="Arsenical_pump_ArsB"/>
</dbReference>
<evidence type="ECO:0000313" key="10">
    <source>
        <dbReference type="EMBL" id="GAA0648963.1"/>
    </source>
</evidence>